<keyword evidence="5 6" id="KW-0408">Iron</keyword>
<evidence type="ECO:0000313" key="9">
    <source>
        <dbReference type="Proteomes" id="UP000254554"/>
    </source>
</evidence>
<dbReference type="SUPFAM" id="SSF46458">
    <property type="entry name" value="Globin-like"/>
    <property type="match status" value="1"/>
</dbReference>
<dbReference type="Proteomes" id="UP000254554">
    <property type="component" value="Unassembled WGS sequence"/>
</dbReference>
<accession>A0A377IU78</accession>
<dbReference type="InterPro" id="IPR001041">
    <property type="entry name" value="2Fe-2S_ferredoxin-type"/>
</dbReference>
<comment type="cofactor">
    <cofactor evidence="1">
        <name>heme</name>
        <dbReference type="ChEBI" id="CHEBI:30413"/>
    </cofactor>
</comment>
<reference evidence="8 9" key="1">
    <citation type="submission" date="2018-06" db="EMBL/GenBank/DDBJ databases">
        <authorList>
            <consortium name="Pathogen Informatics"/>
            <person name="Doyle S."/>
        </authorList>
    </citation>
    <scope>NUCLEOTIDE SEQUENCE [LARGE SCALE GENOMIC DNA]</scope>
    <source>
        <strain evidence="8 9">NCTC11370</strain>
    </source>
</reference>
<dbReference type="InterPro" id="IPR036010">
    <property type="entry name" value="2Fe-2S_ferredoxin-like_sf"/>
</dbReference>
<name>A0A377IU78_9GAMM</name>
<keyword evidence="9" id="KW-1185">Reference proteome</keyword>
<keyword evidence="4 6" id="KW-0479">Metal-binding</keyword>
<dbReference type="GO" id="GO:0046872">
    <property type="term" value="F:metal ion binding"/>
    <property type="evidence" value="ECO:0007669"/>
    <property type="project" value="UniProtKB-KW"/>
</dbReference>
<dbReference type="GO" id="GO:0020037">
    <property type="term" value="F:heme binding"/>
    <property type="evidence" value="ECO:0007669"/>
    <property type="project" value="InterPro"/>
</dbReference>
<gene>
    <name evidence="8" type="primary">glbN_3</name>
    <name evidence="8" type="ORF">NCTC11370_03759</name>
</gene>
<dbReference type="PROSITE" id="PS01213">
    <property type="entry name" value="GLOBIN_FAM_2"/>
    <property type="match status" value="1"/>
</dbReference>
<dbReference type="CDD" id="cd00207">
    <property type="entry name" value="fer2"/>
    <property type="match status" value="1"/>
</dbReference>
<evidence type="ECO:0000256" key="2">
    <source>
        <dbReference type="ARBA" id="ARBA00022448"/>
    </source>
</evidence>
<feature type="binding site" description="distal binding residue" evidence="6">
    <location>
        <position position="71"/>
    </location>
    <ligand>
        <name>heme</name>
        <dbReference type="ChEBI" id="CHEBI:30413"/>
    </ligand>
    <ligandPart>
        <name>Fe</name>
        <dbReference type="ChEBI" id="CHEBI:18248"/>
    </ligandPart>
</feature>
<dbReference type="GO" id="GO:0051536">
    <property type="term" value="F:iron-sulfur cluster binding"/>
    <property type="evidence" value="ECO:0007669"/>
    <property type="project" value="InterPro"/>
</dbReference>
<feature type="domain" description="2Fe-2S ferredoxin-type" evidence="7">
    <location>
        <begin position="132"/>
        <end position="176"/>
    </location>
</feature>
<dbReference type="InterPro" id="IPR001486">
    <property type="entry name" value="Hemoglobin_trunc"/>
</dbReference>
<dbReference type="InterPro" id="IPR012292">
    <property type="entry name" value="Globin/Proto"/>
</dbReference>
<evidence type="ECO:0000313" key="8">
    <source>
        <dbReference type="EMBL" id="STO91781.1"/>
    </source>
</evidence>
<evidence type="ECO:0000256" key="4">
    <source>
        <dbReference type="ARBA" id="ARBA00022723"/>
    </source>
</evidence>
<dbReference type="Gene3D" id="1.10.490.10">
    <property type="entry name" value="Globins"/>
    <property type="match status" value="1"/>
</dbReference>
<sequence>MSESLFERLGGQSAVNAAVDIFYRKMLTDERVSHFFDDIDMEQQILKQKGFLTMAFGGPNHYSGKNMREGHAHLVKRGLNDTHVDIVIEHLGATLSELGANAEDIIKSPLLLTAFVMTFWALIMSTVAFNNQSYSIEPQESVLHCLLRHEVDYPNSCQAGICQSCLIKVKDGRLTLPGKKDYLKRLKRKVIF</sequence>
<evidence type="ECO:0000256" key="3">
    <source>
        <dbReference type="ARBA" id="ARBA00022617"/>
    </source>
</evidence>
<dbReference type="GO" id="GO:0019825">
    <property type="term" value="F:oxygen binding"/>
    <property type="evidence" value="ECO:0007669"/>
    <property type="project" value="InterPro"/>
</dbReference>
<evidence type="ECO:0000256" key="6">
    <source>
        <dbReference type="PIRSR" id="PIRSR601486-1"/>
    </source>
</evidence>
<proteinExistence type="predicted"/>
<keyword evidence="2" id="KW-0813">Transport</keyword>
<dbReference type="SUPFAM" id="SSF54292">
    <property type="entry name" value="2Fe-2S ferredoxin-like"/>
    <property type="match status" value="1"/>
</dbReference>
<organism evidence="8 9">
    <name type="scientific">Fluoribacter dumoffii</name>
    <dbReference type="NCBI Taxonomy" id="463"/>
    <lineage>
        <taxon>Bacteria</taxon>
        <taxon>Pseudomonadati</taxon>
        <taxon>Pseudomonadota</taxon>
        <taxon>Gammaproteobacteria</taxon>
        <taxon>Legionellales</taxon>
        <taxon>Legionellaceae</taxon>
        <taxon>Fluoribacter</taxon>
    </lineage>
</organism>
<dbReference type="Pfam" id="PF01152">
    <property type="entry name" value="Bac_globin"/>
    <property type="match status" value="1"/>
</dbReference>
<dbReference type="InterPro" id="IPR012675">
    <property type="entry name" value="Beta-grasp_dom_sf"/>
</dbReference>
<evidence type="ECO:0000256" key="1">
    <source>
        <dbReference type="ARBA" id="ARBA00001971"/>
    </source>
</evidence>
<dbReference type="GO" id="GO:0015671">
    <property type="term" value="P:oxygen transport"/>
    <property type="evidence" value="ECO:0007669"/>
    <property type="project" value="InterPro"/>
</dbReference>
<dbReference type="InterPro" id="IPR009050">
    <property type="entry name" value="Globin-like_sf"/>
</dbReference>
<evidence type="ECO:0000256" key="5">
    <source>
        <dbReference type="ARBA" id="ARBA00023004"/>
    </source>
</evidence>
<keyword evidence="3 6" id="KW-0349">Heme</keyword>
<evidence type="ECO:0000259" key="7">
    <source>
        <dbReference type="Pfam" id="PF00111"/>
    </source>
</evidence>
<dbReference type="InterPro" id="IPR019795">
    <property type="entry name" value="Globin_bac-like_CS"/>
</dbReference>
<dbReference type="EMBL" id="UGGT01000005">
    <property type="protein sequence ID" value="STO91781.1"/>
    <property type="molecule type" value="Genomic_DNA"/>
</dbReference>
<dbReference type="Gene3D" id="3.10.20.30">
    <property type="match status" value="1"/>
</dbReference>
<dbReference type="AlphaFoldDB" id="A0A377IU78"/>
<dbReference type="Pfam" id="PF00111">
    <property type="entry name" value="Fer2"/>
    <property type="match status" value="1"/>
</dbReference>
<protein>
    <submittedName>
        <fullName evidence="8">SynHb</fullName>
    </submittedName>
</protein>
<dbReference type="CDD" id="cd00454">
    <property type="entry name" value="TrHb1_N"/>
    <property type="match status" value="1"/>
</dbReference>